<dbReference type="Proteomes" id="UP001213000">
    <property type="component" value="Unassembled WGS sequence"/>
</dbReference>
<dbReference type="AlphaFoldDB" id="A0AAD5W4D8"/>
<gene>
    <name evidence="1" type="ORF">NP233_g371</name>
</gene>
<reference evidence="1" key="1">
    <citation type="submission" date="2022-07" db="EMBL/GenBank/DDBJ databases">
        <title>Genome Sequence of Leucocoprinus birnbaumii.</title>
        <authorList>
            <person name="Buettner E."/>
        </authorList>
    </citation>
    <scope>NUCLEOTIDE SEQUENCE</scope>
    <source>
        <strain evidence="1">VT141</strain>
    </source>
</reference>
<proteinExistence type="predicted"/>
<evidence type="ECO:0008006" key="3">
    <source>
        <dbReference type="Google" id="ProtNLM"/>
    </source>
</evidence>
<sequence>MDPMIADHQKLNFQHTPTMVLPPETLSQIFQEAIKPSVDRATSSDVNIGMFNKLKILQVCSRWRQVALSSPSFWVHFSSSFHNLKTMESLAHILGLHLRHSGSLPLHIVIVRTGVHTPLNYGTDGVFIHESIDAELVPALGRVKALRLDHLSYTGFVGLFQHASHLTGLESLCIEGLNQPVRLAGCPSLHNLTIVNSSHAEISVNPHIIHTLNLESVPVDLCVKLLFECPNLESYSMTEPMNPITHEIHSVCPGHRVMVVLSKMKEFTWTLSGTDWDNLIWGHLDLPAITDMIWHTDPAGFDPTQEGGGLATDRRLLKGFCERLGSLKHLELDLADLFRWFPERLTIESCFMAFDSWDKVFDFCRDIEPYLQEDGGLQKPFPKLARFDITIADGEDDTPGAVYIVDILESLGNRVRAGLPTSVMFIGLHDIGNIDMGCINAAIREMLDNGSLVVKDWNNRFIFDDHFWV</sequence>
<dbReference type="Gene3D" id="1.20.1280.50">
    <property type="match status" value="1"/>
</dbReference>
<protein>
    <recommendedName>
        <fullName evidence="3">F-box domain-containing protein</fullName>
    </recommendedName>
</protein>
<dbReference type="EMBL" id="JANIEX010000010">
    <property type="protein sequence ID" value="KAJ3576511.1"/>
    <property type="molecule type" value="Genomic_DNA"/>
</dbReference>
<name>A0AAD5W4D8_9AGAR</name>
<organism evidence="1 2">
    <name type="scientific">Leucocoprinus birnbaumii</name>
    <dbReference type="NCBI Taxonomy" id="56174"/>
    <lineage>
        <taxon>Eukaryota</taxon>
        <taxon>Fungi</taxon>
        <taxon>Dikarya</taxon>
        <taxon>Basidiomycota</taxon>
        <taxon>Agaricomycotina</taxon>
        <taxon>Agaricomycetes</taxon>
        <taxon>Agaricomycetidae</taxon>
        <taxon>Agaricales</taxon>
        <taxon>Agaricineae</taxon>
        <taxon>Agaricaceae</taxon>
        <taxon>Leucocoprinus</taxon>
    </lineage>
</organism>
<evidence type="ECO:0000313" key="1">
    <source>
        <dbReference type="EMBL" id="KAJ3576511.1"/>
    </source>
</evidence>
<keyword evidence="2" id="KW-1185">Reference proteome</keyword>
<accession>A0AAD5W4D8</accession>
<evidence type="ECO:0000313" key="2">
    <source>
        <dbReference type="Proteomes" id="UP001213000"/>
    </source>
</evidence>
<comment type="caution">
    <text evidence="1">The sequence shown here is derived from an EMBL/GenBank/DDBJ whole genome shotgun (WGS) entry which is preliminary data.</text>
</comment>